<evidence type="ECO:0008006" key="3">
    <source>
        <dbReference type="Google" id="ProtNLM"/>
    </source>
</evidence>
<dbReference type="AlphaFoldDB" id="A0A151UDS9"/>
<feature type="non-terminal residue" evidence="1">
    <location>
        <position position="1"/>
    </location>
</feature>
<proteinExistence type="predicted"/>
<comment type="caution">
    <text evidence="1">The sequence shown here is derived from an EMBL/GenBank/DDBJ whole genome shotgun (WGS) entry which is preliminary data.</text>
</comment>
<evidence type="ECO:0000313" key="2">
    <source>
        <dbReference type="Proteomes" id="UP000075243"/>
    </source>
</evidence>
<evidence type="ECO:0000313" key="1">
    <source>
        <dbReference type="EMBL" id="KYP77429.1"/>
    </source>
</evidence>
<reference evidence="1" key="1">
    <citation type="journal article" date="2012" name="Nat. Biotechnol.">
        <title>Draft genome sequence of pigeonpea (Cajanus cajan), an orphan legume crop of resource-poor farmers.</title>
        <authorList>
            <person name="Varshney R.K."/>
            <person name="Chen W."/>
            <person name="Li Y."/>
            <person name="Bharti A.K."/>
            <person name="Saxena R.K."/>
            <person name="Schlueter J.A."/>
            <person name="Donoghue M.T."/>
            <person name="Azam S."/>
            <person name="Fan G."/>
            <person name="Whaley A.M."/>
            <person name="Farmer A.D."/>
            <person name="Sheridan J."/>
            <person name="Iwata A."/>
            <person name="Tuteja R."/>
            <person name="Penmetsa R.V."/>
            <person name="Wu W."/>
            <person name="Upadhyaya H.D."/>
            <person name="Yang S.P."/>
            <person name="Shah T."/>
            <person name="Saxena K.B."/>
            <person name="Michael T."/>
            <person name="McCombie W.R."/>
            <person name="Yang B."/>
            <person name="Zhang G."/>
            <person name="Yang H."/>
            <person name="Wang J."/>
            <person name="Spillane C."/>
            <person name="Cook D.R."/>
            <person name="May G.D."/>
            <person name="Xu X."/>
            <person name="Jackson S.A."/>
        </authorList>
    </citation>
    <scope>NUCLEOTIDE SEQUENCE [LARGE SCALE GENOMIC DNA]</scope>
</reference>
<protein>
    <recommendedName>
        <fullName evidence="3">Transposon TX1 149 kDa protein</fullName>
    </recommendedName>
</protein>
<accession>A0A151UDS9</accession>
<dbReference type="EMBL" id="AGCT01021897">
    <property type="protein sequence ID" value="KYP77429.1"/>
    <property type="molecule type" value="Genomic_DNA"/>
</dbReference>
<dbReference type="Proteomes" id="UP000075243">
    <property type="component" value="Unassembled WGS sequence"/>
</dbReference>
<organism evidence="1 2">
    <name type="scientific">Cajanus cajan</name>
    <name type="common">Pigeon pea</name>
    <name type="synonym">Cajanus indicus</name>
    <dbReference type="NCBI Taxonomy" id="3821"/>
    <lineage>
        <taxon>Eukaryota</taxon>
        <taxon>Viridiplantae</taxon>
        <taxon>Streptophyta</taxon>
        <taxon>Embryophyta</taxon>
        <taxon>Tracheophyta</taxon>
        <taxon>Spermatophyta</taxon>
        <taxon>Magnoliopsida</taxon>
        <taxon>eudicotyledons</taxon>
        <taxon>Gunneridae</taxon>
        <taxon>Pentapetalae</taxon>
        <taxon>rosids</taxon>
        <taxon>fabids</taxon>
        <taxon>Fabales</taxon>
        <taxon>Fabaceae</taxon>
        <taxon>Papilionoideae</taxon>
        <taxon>50 kb inversion clade</taxon>
        <taxon>NPAAA clade</taxon>
        <taxon>indigoferoid/millettioid clade</taxon>
        <taxon>Phaseoleae</taxon>
        <taxon>Cajanus</taxon>
    </lineage>
</organism>
<keyword evidence="2" id="KW-1185">Reference proteome</keyword>
<gene>
    <name evidence="1" type="ORF">KK1_050252</name>
</gene>
<dbReference type="OMA" id="EYWRISK"/>
<dbReference type="Gramene" id="C.cajan_47508.t">
    <property type="protein sequence ID" value="C.cajan_47508.t.cds1"/>
    <property type="gene ID" value="C.cajan_47508"/>
</dbReference>
<name>A0A151UDS9_CAJCA</name>
<sequence length="144" mass="17251">LKEVKQKVKEWNVEAAGDLQRKIDATVQQINEYDKKEQLGILKVEEINHKMELQQQCWRLAQNNESILRQRSRLKWLTEGDANTKYFHRVVNWNRKMNNITGLNINGEWVEEPGRIKIEVKNNFQQRFTDEKWDKPTLDGVNFK</sequence>